<dbReference type="InterPro" id="IPR036661">
    <property type="entry name" value="Luciferase-like_sf"/>
</dbReference>
<protein>
    <submittedName>
        <fullName evidence="4">Putative Alkanal monooxygenase (FMN-linked)</fullName>
        <ecNumber evidence="4">1.14.14.3</ecNumber>
    </submittedName>
</protein>
<accession>A0A0B7H492</accession>
<keyword evidence="2 4" id="KW-0503">Monooxygenase</keyword>
<sequence>MKSKIELGITSFGETTPLEATGKAISHAERIQNMVEEMELADAVGLDILRPFGEHHRSDFAVSVPEMVLAAGAVNTKNIRLSSAVTVLSSSDPIRIYQNFATLDAISNGRAEIMVGKGSFIESFPLFGYSLDDYYGLFHEKLDMLLEISEKELLTWEGRLTHSVDARGVYPRAVQEKLPIWVATGGSPETAVRTAKMGLPIAFAIIGGEPRAFKQLIDAYRQIGKQWGHTAEQLQVASHSWGFIAEDNQQAVDMYFHPTKQVVDAISKDRPHWQPLTKEQYLNSVGEYGAMFVGDPKVVTEKIIKTIETLQLDRFMLHMPIGSLPHQAVLKAIELFGKEVAPKVRAYFEER</sequence>
<reference evidence="4 5" key="1">
    <citation type="submission" date="2015-01" db="EMBL/GenBank/DDBJ databases">
        <authorList>
            <person name="Xiang T."/>
            <person name="Song Y."/>
            <person name="Huang L."/>
            <person name="Wang B."/>
            <person name="Wu P."/>
        </authorList>
    </citation>
    <scope>NUCLEOTIDE SEQUENCE [LARGE SCALE GENOMIC DNA]</scope>
    <source>
        <strain evidence="4 5">Cc12</strain>
    </source>
</reference>
<dbReference type="EC" id="1.14.14.3" evidence="4"/>
<gene>
    <name evidence="4" type="ORF">CCAN12_530032</name>
</gene>
<dbReference type="PANTHER" id="PTHR30137">
    <property type="entry name" value="LUCIFERASE-LIKE MONOOXYGENASE"/>
    <property type="match status" value="1"/>
</dbReference>
<dbReference type="Gene3D" id="3.20.20.30">
    <property type="entry name" value="Luciferase-like domain"/>
    <property type="match status" value="1"/>
</dbReference>
<dbReference type="EMBL" id="CDOE01000049">
    <property type="protein sequence ID" value="CEN34461.1"/>
    <property type="molecule type" value="Genomic_DNA"/>
</dbReference>
<dbReference type="AlphaFoldDB" id="A0A0B7H492"/>
<feature type="domain" description="Luciferase-like" evidence="3">
    <location>
        <begin position="25"/>
        <end position="303"/>
    </location>
</feature>
<dbReference type="Pfam" id="PF00296">
    <property type="entry name" value="Bac_luciferase"/>
    <property type="match status" value="1"/>
</dbReference>
<organism evidence="4 5">
    <name type="scientific">Capnocytophaga canimorsus</name>
    <dbReference type="NCBI Taxonomy" id="28188"/>
    <lineage>
        <taxon>Bacteria</taxon>
        <taxon>Pseudomonadati</taxon>
        <taxon>Bacteroidota</taxon>
        <taxon>Flavobacteriia</taxon>
        <taxon>Flavobacteriales</taxon>
        <taxon>Flavobacteriaceae</taxon>
        <taxon>Capnocytophaga</taxon>
    </lineage>
</organism>
<dbReference type="GO" id="GO:0005829">
    <property type="term" value="C:cytosol"/>
    <property type="evidence" value="ECO:0007669"/>
    <property type="project" value="TreeGrafter"/>
</dbReference>
<evidence type="ECO:0000259" key="3">
    <source>
        <dbReference type="Pfam" id="PF00296"/>
    </source>
</evidence>
<dbReference type="InterPro" id="IPR011251">
    <property type="entry name" value="Luciferase-like_dom"/>
</dbReference>
<evidence type="ECO:0000256" key="2">
    <source>
        <dbReference type="ARBA" id="ARBA00023033"/>
    </source>
</evidence>
<evidence type="ECO:0000313" key="5">
    <source>
        <dbReference type="Proteomes" id="UP000044026"/>
    </source>
</evidence>
<dbReference type="Proteomes" id="UP000044026">
    <property type="component" value="Unassembled WGS sequence"/>
</dbReference>
<dbReference type="GO" id="GO:0047646">
    <property type="term" value="F:alkanal monooxygenase (FMN-linked) activity"/>
    <property type="evidence" value="ECO:0007669"/>
    <property type="project" value="UniProtKB-EC"/>
</dbReference>
<dbReference type="SUPFAM" id="SSF51679">
    <property type="entry name" value="Bacterial luciferase-like"/>
    <property type="match status" value="1"/>
</dbReference>
<dbReference type="InterPro" id="IPR050766">
    <property type="entry name" value="Bact_Lucif_Oxidored"/>
</dbReference>
<dbReference type="NCBIfam" id="TIGR03858">
    <property type="entry name" value="LLM_2I7G"/>
    <property type="match status" value="1"/>
</dbReference>
<proteinExistence type="predicted"/>
<dbReference type="InterPro" id="IPR022290">
    <property type="entry name" value="LLM_Atu2307-like"/>
</dbReference>
<name>A0A0B7H492_9FLAO</name>
<evidence type="ECO:0000313" key="4">
    <source>
        <dbReference type="EMBL" id="CEN34461.1"/>
    </source>
</evidence>
<keyword evidence="1 4" id="KW-0560">Oxidoreductase</keyword>
<dbReference type="PANTHER" id="PTHR30137:SF8">
    <property type="entry name" value="BLR5498 PROTEIN"/>
    <property type="match status" value="1"/>
</dbReference>
<evidence type="ECO:0000256" key="1">
    <source>
        <dbReference type="ARBA" id="ARBA00023002"/>
    </source>
</evidence>